<evidence type="ECO:0000256" key="10">
    <source>
        <dbReference type="PROSITE-ProRule" id="PRU10072"/>
    </source>
</evidence>
<dbReference type="Gene3D" id="3.40.470.10">
    <property type="entry name" value="Uracil-DNA glycosylase-like domain"/>
    <property type="match status" value="1"/>
</dbReference>
<dbReference type="RefSeq" id="WP_135483709.1">
    <property type="nucleotide sequence ID" value="NZ_SRMF01000005.1"/>
</dbReference>
<dbReference type="HAMAP" id="MF_00148">
    <property type="entry name" value="UDG"/>
    <property type="match status" value="1"/>
</dbReference>
<evidence type="ECO:0000313" key="13">
    <source>
        <dbReference type="EMBL" id="TGG92375.1"/>
    </source>
</evidence>
<evidence type="ECO:0000256" key="11">
    <source>
        <dbReference type="RuleBase" id="RU003780"/>
    </source>
</evidence>
<dbReference type="SMART" id="SM00987">
    <property type="entry name" value="UreE_C"/>
    <property type="match status" value="1"/>
</dbReference>
<evidence type="ECO:0000256" key="8">
    <source>
        <dbReference type="ARBA" id="ARBA00023204"/>
    </source>
</evidence>
<keyword evidence="7 9" id="KW-0378">Hydrolase</keyword>
<dbReference type="PROSITE" id="PS00130">
    <property type="entry name" value="U_DNA_GLYCOSYLASE"/>
    <property type="match status" value="1"/>
</dbReference>
<keyword evidence="13" id="KW-0326">Glycosidase</keyword>
<dbReference type="NCBIfam" id="NF003591">
    <property type="entry name" value="PRK05254.1-4"/>
    <property type="match status" value="1"/>
</dbReference>
<evidence type="ECO:0000256" key="4">
    <source>
        <dbReference type="ARBA" id="ARBA00012030"/>
    </source>
</evidence>
<dbReference type="CDD" id="cd10027">
    <property type="entry name" value="UDG-F1-like"/>
    <property type="match status" value="1"/>
</dbReference>
<evidence type="ECO:0000256" key="3">
    <source>
        <dbReference type="ARBA" id="ARBA00008184"/>
    </source>
</evidence>
<keyword evidence="9" id="KW-0963">Cytoplasm</keyword>
<evidence type="ECO:0000256" key="2">
    <source>
        <dbReference type="ARBA" id="ARBA00002631"/>
    </source>
</evidence>
<dbReference type="AlphaFoldDB" id="A0A4Z0WBW7"/>
<reference evidence="13 14" key="1">
    <citation type="submission" date="2019-04" db="EMBL/GenBank/DDBJ databases">
        <title>Natronospirillum operosus gen. nov., sp. nov., a haloalkaliphilic satellite isolated from decaying biomass of laboratory culture of cyanobacterium Geitlerinema sp. and proposal of Natronospirillaceae fam. nov. and Saccharospirillaceae fam. nov.</title>
        <authorList>
            <person name="Kevbrin V."/>
            <person name="Boltyanskaya Y."/>
            <person name="Koziaeva V."/>
            <person name="Grouzdev D.S."/>
            <person name="Park M."/>
            <person name="Cho J."/>
        </authorList>
    </citation>
    <scope>NUCLEOTIDE SEQUENCE [LARGE SCALE GENOMIC DNA]</scope>
    <source>
        <strain evidence="13 14">G-116</strain>
    </source>
</reference>
<dbReference type="FunFam" id="3.40.470.10:FF:000001">
    <property type="entry name" value="Uracil-DNA glycosylase"/>
    <property type="match status" value="1"/>
</dbReference>
<dbReference type="SMART" id="SM00986">
    <property type="entry name" value="UDG"/>
    <property type="match status" value="1"/>
</dbReference>
<dbReference type="Proteomes" id="UP000297475">
    <property type="component" value="Unassembled WGS sequence"/>
</dbReference>
<dbReference type="NCBIfam" id="NF003589">
    <property type="entry name" value="PRK05254.1-2"/>
    <property type="match status" value="1"/>
</dbReference>
<evidence type="ECO:0000256" key="1">
    <source>
        <dbReference type="ARBA" id="ARBA00001400"/>
    </source>
</evidence>
<sequence>MPHIADQFPAAWRPLAEDFLRSEQAQHLSAFLDQEVAAGQTLFPPAEQRFAALEAVAPEQVRVVILGQDPYHGPGQAMGLCFSVPQGVRVPPSLQNIYKELADDIGFRIPDHGDLTHWAEQGVLLLNSVLSVRAGDAGSHANQGWETLTDQLVHGLAREREHLVFMLWGSYAQRKAAGVDTERHLVLKAPHPSPLSAYRGFMGCEHFSQANTWLHATGQPPIDWQLF</sequence>
<dbReference type="EC" id="3.2.2.27" evidence="4 9"/>
<dbReference type="Pfam" id="PF03167">
    <property type="entry name" value="UDG"/>
    <property type="match status" value="1"/>
</dbReference>
<name>A0A4Z0WBW7_9GAMM</name>
<evidence type="ECO:0000259" key="12">
    <source>
        <dbReference type="SMART" id="SM00986"/>
    </source>
</evidence>
<comment type="catalytic activity">
    <reaction evidence="1 9 11">
        <text>Hydrolyzes single-stranded DNA or mismatched double-stranded DNA and polynucleotides, releasing free uracil.</text>
        <dbReference type="EC" id="3.2.2.27"/>
    </reaction>
</comment>
<dbReference type="InterPro" id="IPR005122">
    <property type="entry name" value="Uracil-DNA_glycosylase-like"/>
</dbReference>
<gene>
    <name evidence="9" type="primary">ung</name>
    <name evidence="13" type="ORF">E4656_12925</name>
</gene>
<organism evidence="13 14">
    <name type="scientific">Natronospirillum operosum</name>
    <dbReference type="NCBI Taxonomy" id="2759953"/>
    <lineage>
        <taxon>Bacteria</taxon>
        <taxon>Pseudomonadati</taxon>
        <taxon>Pseudomonadota</taxon>
        <taxon>Gammaproteobacteria</taxon>
        <taxon>Oceanospirillales</taxon>
        <taxon>Natronospirillaceae</taxon>
        <taxon>Natronospirillum</taxon>
    </lineage>
</organism>
<dbReference type="SUPFAM" id="SSF52141">
    <property type="entry name" value="Uracil-DNA glycosylase-like"/>
    <property type="match status" value="1"/>
</dbReference>
<comment type="caution">
    <text evidence="13">The sequence shown here is derived from an EMBL/GenBank/DDBJ whole genome shotgun (WGS) entry which is preliminary data.</text>
</comment>
<dbReference type="EMBL" id="SRMF01000005">
    <property type="protein sequence ID" value="TGG92375.1"/>
    <property type="molecule type" value="Genomic_DNA"/>
</dbReference>
<dbReference type="PANTHER" id="PTHR11264">
    <property type="entry name" value="URACIL-DNA GLYCOSYLASE"/>
    <property type="match status" value="1"/>
</dbReference>
<dbReference type="PANTHER" id="PTHR11264:SF0">
    <property type="entry name" value="URACIL-DNA GLYCOSYLASE"/>
    <property type="match status" value="1"/>
</dbReference>
<evidence type="ECO:0000256" key="5">
    <source>
        <dbReference type="ARBA" id="ARBA00018429"/>
    </source>
</evidence>
<dbReference type="NCBIfam" id="TIGR00628">
    <property type="entry name" value="ung"/>
    <property type="match status" value="1"/>
</dbReference>
<proteinExistence type="inferred from homology"/>
<dbReference type="GO" id="GO:0004844">
    <property type="term" value="F:uracil DNA N-glycosylase activity"/>
    <property type="evidence" value="ECO:0007669"/>
    <property type="project" value="UniProtKB-UniRule"/>
</dbReference>
<evidence type="ECO:0000313" key="14">
    <source>
        <dbReference type="Proteomes" id="UP000297475"/>
    </source>
</evidence>
<evidence type="ECO:0000256" key="7">
    <source>
        <dbReference type="ARBA" id="ARBA00022801"/>
    </source>
</evidence>
<dbReference type="NCBIfam" id="NF003592">
    <property type="entry name" value="PRK05254.1-5"/>
    <property type="match status" value="1"/>
</dbReference>
<dbReference type="InterPro" id="IPR036895">
    <property type="entry name" value="Uracil-DNA_glycosylase-like_sf"/>
</dbReference>
<dbReference type="InterPro" id="IPR018085">
    <property type="entry name" value="Ura-DNA_Glyclase_AS"/>
</dbReference>
<comment type="function">
    <text evidence="2 9 11">Excises uracil residues from the DNA which can arise as a result of misincorporation of dUMP residues by DNA polymerase or due to deamination of cytosine.</text>
</comment>
<dbReference type="InterPro" id="IPR002043">
    <property type="entry name" value="UDG_fam1"/>
</dbReference>
<accession>A0A4Z0WBW7</accession>
<dbReference type="OrthoDB" id="9804372at2"/>
<feature type="active site" description="Proton acceptor" evidence="9 10">
    <location>
        <position position="69"/>
    </location>
</feature>
<evidence type="ECO:0000256" key="6">
    <source>
        <dbReference type="ARBA" id="ARBA00022763"/>
    </source>
</evidence>
<keyword evidence="8 9" id="KW-0234">DNA repair</keyword>
<comment type="similarity">
    <text evidence="3 9 11">Belongs to the uracil-DNA glycosylase (UDG) superfamily. UNG family.</text>
</comment>
<protein>
    <recommendedName>
        <fullName evidence="5 9">Uracil-DNA glycosylase</fullName>
        <shortName evidence="9">UDG</shortName>
        <ecNumber evidence="4 9">3.2.2.27</ecNumber>
    </recommendedName>
</protein>
<feature type="domain" description="Uracil-DNA glycosylase-like" evidence="12">
    <location>
        <begin position="54"/>
        <end position="214"/>
    </location>
</feature>
<keyword evidence="6 9" id="KW-0227">DNA damage</keyword>
<dbReference type="GO" id="GO:0097510">
    <property type="term" value="P:base-excision repair, AP site formation via deaminated base removal"/>
    <property type="evidence" value="ECO:0007669"/>
    <property type="project" value="TreeGrafter"/>
</dbReference>
<dbReference type="NCBIfam" id="NF003588">
    <property type="entry name" value="PRK05254.1-1"/>
    <property type="match status" value="1"/>
</dbReference>
<keyword evidence="14" id="KW-1185">Reference proteome</keyword>
<evidence type="ECO:0000256" key="9">
    <source>
        <dbReference type="HAMAP-Rule" id="MF_00148"/>
    </source>
</evidence>
<dbReference type="GO" id="GO:0005737">
    <property type="term" value="C:cytoplasm"/>
    <property type="evidence" value="ECO:0007669"/>
    <property type="project" value="UniProtKB-SubCell"/>
</dbReference>
<comment type="subcellular location">
    <subcellularLocation>
        <location evidence="9">Cytoplasm</location>
    </subcellularLocation>
</comment>